<dbReference type="AlphaFoldDB" id="A0A316TTY4"/>
<name>A0A316TTY4_9BACT</name>
<protein>
    <submittedName>
        <fullName evidence="2">Hemin-degrading factor</fullName>
    </submittedName>
</protein>
<dbReference type="InterPro" id="IPR007845">
    <property type="entry name" value="HemS/ChuX_dom"/>
</dbReference>
<evidence type="ECO:0000259" key="1">
    <source>
        <dbReference type="Pfam" id="PF05171"/>
    </source>
</evidence>
<gene>
    <name evidence="2" type="ORF">DDZ15_01205</name>
</gene>
<dbReference type="EMBL" id="QGGB01000002">
    <property type="protein sequence ID" value="PWN08027.1"/>
    <property type="molecule type" value="Genomic_DNA"/>
</dbReference>
<keyword evidence="3" id="KW-1185">Reference proteome</keyword>
<evidence type="ECO:0000313" key="3">
    <source>
        <dbReference type="Proteomes" id="UP000245533"/>
    </source>
</evidence>
<dbReference type="CDD" id="cd16831">
    <property type="entry name" value="HemS-like_C"/>
    <property type="match status" value="1"/>
</dbReference>
<dbReference type="SUPFAM" id="SSF144064">
    <property type="entry name" value="Heme iron utilization protein-like"/>
    <property type="match status" value="1"/>
</dbReference>
<dbReference type="Proteomes" id="UP000245533">
    <property type="component" value="Unassembled WGS sequence"/>
</dbReference>
<feature type="domain" description="Haemin-degrading HemS/ChuX" evidence="1">
    <location>
        <begin position="34"/>
        <end position="161"/>
    </location>
</feature>
<proteinExistence type="predicted"/>
<reference evidence="2 3" key="1">
    <citation type="submission" date="2018-05" db="EMBL/GenBank/DDBJ databases">
        <title>Rhodohalobacter halophilus gen. nov., sp. nov., a moderately halophilic member of the family Balneolaceae.</title>
        <authorList>
            <person name="Liu Z.-W."/>
        </authorList>
    </citation>
    <scope>NUCLEOTIDE SEQUENCE [LARGE SCALE GENOMIC DNA]</scope>
    <source>
        <strain evidence="2 3">8A47</strain>
    </source>
</reference>
<dbReference type="OrthoDB" id="316630at2"/>
<feature type="domain" description="Haemin-degrading HemS/ChuX" evidence="1">
    <location>
        <begin position="213"/>
        <end position="345"/>
    </location>
</feature>
<sequence>MLNNETAALKKRWNDLKEEEPRLRTKDIADRLSVSEAELVASACDGDRIVRLTEDWAGIFENLESLGSVMALTRNEAAVHEKTGIYRNVSFKGHAGLVLDEQIDLRVFHGRWGFAFAVPVENPRGTLLSLQFFDKEGQAAHKIYLKDPAGKSAYHQLVDRFRHEDQSPGIELTEEIKNEVNNPLEEIDAGAFLNEWSELKDTHDFYPMLRRYKLSRTDALALAKEKYAWKVDNNTTKSMLELASQQDVPIMVFVKNSGMIQIHSGPVKKIREMGNWLNVLDPGFNLHLRQDMIHSSWIVEKPTEDGTVTSVEIFDKEGEQIATFFGARKPGKPELEGWREITAELKKEGAEG</sequence>
<dbReference type="CDD" id="cd16830">
    <property type="entry name" value="HemS-like_N"/>
    <property type="match status" value="1"/>
</dbReference>
<dbReference type="Gene3D" id="3.40.1570.10">
    <property type="entry name" value="HemS/ChuS/ChuX like domains"/>
    <property type="match status" value="2"/>
</dbReference>
<dbReference type="InterPro" id="IPR053733">
    <property type="entry name" value="Heme_Transport_Util_sf"/>
</dbReference>
<organism evidence="2 3">
    <name type="scientific">Rhodohalobacter mucosus</name>
    <dbReference type="NCBI Taxonomy" id="2079485"/>
    <lineage>
        <taxon>Bacteria</taxon>
        <taxon>Pseudomonadati</taxon>
        <taxon>Balneolota</taxon>
        <taxon>Balneolia</taxon>
        <taxon>Balneolales</taxon>
        <taxon>Balneolaceae</taxon>
        <taxon>Rhodohalobacter</taxon>
    </lineage>
</organism>
<accession>A0A316TTY4</accession>
<dbReference type="Pfam" id="PF05171">
    <property type="entry name" value="HemS"/>
    <property type="match status" value="2"/>
</dbReference>
<comment type="caution">
    <text evidence="2">The sequence shown here is derived from an EMBL/GenBank/DDBJ whole genome shotgun (WGS) entry which is preliminary data.</text>
</comment>
<evidence type="ECO:0000313" key="2">
    <source>
        <dbReference type="EMBL" id="PWN08027.1"/>
    </source>
</evidence>
<dbReference type="GO" id="GO:0006826">
    <property type="term" value="P:iron ion transport"/>
    <property type="evidence" value="ECO:0007669"/>
    <property type="project" value="InterPro"/>
</dbReference>